<dbReference type="PANTHER" id="PTHR24148">
    <property type="entry name" value="ANKYRIN REPEAT DOMAIN-CONTAINING PROTEIN 39 HOMOLOG-RELATED"/>
    <property type="match status" value="1"/>
</dbReference>
<reference evidence="2 4" key="1">
    <citation type="submission" date="2018-12" db="EMBL/GenBank/DDBJ databases">
        <title>Venturia inaequalis Genome Resource.</title>
        <authorList>
            <person name="Lichtner F.J."/>
        </authorList>
    </citation>
    <scope>NUCLEOTIDE SEQUENCE [LARGE SCALE GENOMIC DNA]</scope>
    <source>
        <strain evidence="2 4">120213</strain>
        <strain evidence="3 5">DMI_063113</strain>
    </source>
</reference>
<comment type="caution">
    <text evidence="2">The sequence shown here is derived from an EMBL/GenBank/DDBJ whole genome shotgun (WGS) entry which is preliminary data.</text>
</comment>
<evidence type="ECO:0000259" key="1">
    <source>
        <dbReference type="Pfam" id="PF06985"/>
    </source>
</evidence>
<keyword evidence="5" id="KW-1185">Reference proteome</keyword>
<feature type="domain" description="Heterokaryon incompatibility" evidence="1">
    <location>
        <begin position="89"/>
        <end position="220"/>
    </location>
</feature>
<dbReference type="Proteomes" id="UP000490939">
    <property type="component" value="Unassembled WGS sequence"/>
</dbReference>
<dbReference type="EMBL" id="WNWR01000460">
    <property type="protein sequence ID" value="KAE9977809.1"/>
    <property type="molecule type" value="Genomic_DNA"/>
</dbReference>
<dbReference type="EMBL" id="WNWS01000158">
    <property type="protein sequence ID" value="KAE9977193.1"/>
    <property type="molecule type" value="Genomic_DNA"/>
</dbReference>
<organism evidence="2 4">
    <name type="scientific">Venturia inaequalis</name>
    <name type="common">Apple scab fungus</name>
    <dbReference type="NCBI Taxonomy" id="5025"/>
    <lineage>
        <taxon>Eukaryota</taxon>
        <taxon>Fungi</taxon>
        <taxon>Dikarya</taxon>
        <taxon>Ascomycota</taxon>
        <taxon>Pezizomycotina</taxon>
        <taxon>Dothideomycetes</taxon>
        <taxon>Pleosporomycetidae</taxon>
        <taxon>Venturiales</taxon>
        <taxon>Venturiaceae</taxon>
        <taxon>Venturia</taxon>
    </lineage>
</organism>
<dbReference type="InterPro" id="IPR052895">
    <property type="entry name" value="HetReg/Transcr_Mod"/>
</dbReference>
<evidence type="ECO:0000313" key="3">
    <source>
        <dbReference type="EMBL" id="KAE9977809.1"/>
    </source>
</evidence>
<evidence type="ECO:0000313" key="4">
    <source>
        <dbReference type="Proteomes" id="UP000447873"/>
    </source>
</evidence>
<dbReference type="InterPro" id="IPR010730">
    <property type="entry name" value="HET"/>
</dbReference>
<gene>
    <name evidence="3" type="ORF">EG327_007623</name>
    <name evidence="2" type="ORF">EG328_002158</name>
</gene>
<accession>A0A8H3UXQ6</accession>
<protein>
    <recommendedName>
        <fullName evidence="1">Heterokaryon incompatibility domain-containing protein</fullName>
    </recommendedName>
</protein>
<evidence type="ECO:0000313" key="5">
    <source>
        <dbReference type="Proteomes" id="UP000490939"/>
    </source>
</evidence>
<dbReference type="OrthoDB" id="2157530at2759"/>
<evidence type="ECO:0000313" key="2">
    <source>
        <dbReference type="EMBL" id="KAE9977193.1"/>
    </source>
</evidence>
<dbReference type="PANTHER" id="PTHR24148:SF73">
    <property type="entry name" value="HET DOMAIN PROTEIN (AFU_ORTHOLOGUE AFUA_8G01020)"/>
    <property type="match status" value="1"/>
</dbReference>
<sequence length="674" mass="76302">MSELPKCRHLDVRDFDRLRCCLSCGLAIVEANPTTNLKPLPESVYQHRPLNHSFGQEIRLVELLPGEFDDELRCNTIHTNLASQEEHDYQAISYTWATEHGSAELCQHVRCGPNRLFLPISENCANVLRRVRHRGLLRLIWIDMICIDQTNLGERNHQVALMSIIYSKASRVLIYLGQADDASDVVLASITGSRSNASSLGHVERFLSRRWFNRVWVIQEVAMAHSAFVLVGDQIVLWDKFSEGLLRDLKRVQLKGVPTIPPPLRVGTFFYRKDHDLMSLLIATQRCSSTDPRDKMYALLALASEKDPIPLSADYSRHNGWVCTQIAAWLTTHHQDLRVLRYANRGEHFARFSQSVLDEQEQMASGRLPTWVPYWPAATDTADVFRFNGPKHRWPLARPNFVTEDGHTFVHPSGPLNYVLDLGLRVVARRLGSVVTDTHMIQPEQTDSLDVSKFALCGREAPQSFSPAKGCCQRYQEIAEWNATDEEGQRHVNELFWTSLHKTTGRLFGNLTLTNSTYKIPSAFCSITLVGNSIASPDSRPSFPIKDSGAQMRCGICNKPIKVPGGSVTRHFDRVKLENFLGVVKVCQNHFDQGDSGNVEIIGFATEHSLGVGPRAMKNGDSVWRLGDEPQAYVLRMEEGRFKFVGPCFVYEALEDRDCCVSERGKRWETITIW</sequence>
<name>A0A8H3UXQ6_VENIN</name>
<proteinExistence type="predicted"/>
<dbReference type="AlphaFoldDB" id="A0A8H3UXQ6"/>
<dbReference type="Pfam" id="PF06985">
    <property type="entry name" value="HET"/>
    <property type="match status" value="1"/>
</dbReference>
<dbReference type="Proteomes" id="UP000447873">
    <property type="component" value="Unassembled WGS sequence"/>
</dbReference>